<evidence type="ECO:0008006" key="4">
    <source>
        <dbReference type="Google" id="ProtNLM"/>
    </source>
</evidence>
<dbReference type="Gene3D" id="3.40.50.1820">
    <property type="entry name" value="alpha/beta hydrolase"/>
    <property type="match status" value="1"/>
</dbReference>
<evidence type="ECO:0000313" key="3">
    <source>
        <dbReference type="Proteomes" id="UP000646365"/>
    </source>
</evidence>
<evidence type="ECO:0000256" key="1">
    <source>
        <dbReference type="SAM" id="SignalP"/>
    </source>
</evidence>
<feature type="signal peptide" evidence="1">
    <location>
        <begin position="1"/>
        <end position="19"/>
    </location>
</feature>
<protein>
    <recommendedName>
        <fullName evidence="4">Alpha/beta hydrolase</fullName>
    </recommendedName>
</protein>
<sequence>MLRRTVRLLLSVLALPALLQPVGGTAAGPTGLEGDATFGDYDTLSAGPELARRSLSPLNALRLRAQIPTGRMIDLTREHFTLYVPAEAPPGGYGLLVFVSPWPSAPLPAHWAPILDRHGMIFVSAANAGNDAHTFERREPLALLAAHNVMMRYPVDPGRVSVGGFSGGARVAGRLALAYPDLFRGALLAAGSDPIGEALPLPPADLLRRFQESSRLVYLTGARDEFHAAEDRRSQQSMRDWCVFGLSSETMPWSGHDEADPAALDRAFDDLAKPAPGRDPAALEDCRARVERDLATQVRQVEVSLADGKRDAAWALLVKLDARFGGLAAARTLDLAAKLAASQ</sequence>
<comment type="caution">
    <text evidence="2">The sequence shown here is derived from an EMBL/GenBank/DDBJ whole genome shotgun (WGS) entry which is preliminary data.</text>
</comment>
<keyword evidence="1" id="KW-0732">Signal</keyword>
<dbReference type="Proteomes" id="UP000646365">
    <property type="component" value="Unassembled WGS sequence"/>
</dbReference>
<feature type="chain" id="PRO_5035275412" description="Alpha/beta hydrolase" evidence="1">
    <location>
        <begin position="20"/>
        <end position="343"/>
    </location>
</feature>
<organism evidence="2 3">
    <name type="scientific">Aliidongia dinghuensis</name>
    <dbReference type="NCBI Taxonomy" id="1867774"/>
    <lineage>
        <taxon>Bacteria</taxon>
        <taxon>Pseudomonadati</taxon>
        <taxon>Pseudomonadota</taxon>
        <taxon>Alphaproteobacteria</taxon>
        <taxon>Rhodospirillales</taxon>
        <taxon>Dongiaceae</taxon>
        <taxon>Aliidongia</taxon>
    </lineage>
</organism>
<dbReference type="RefSeq" id="WP_189042339.1">
    <property type="nucleotide sequence ID" value="NZ_BMJQ01000001.1"/>
</dbReference>
<name>A0A8J3E344_9PROT</name>
<keyword evidence="3" id="KW-1185">Reference proteome</keyword>
<proteinExistence type="predicted"/>
<dbReference type="InterPro" id="IPR029058">
    <property type="entry name" value="AB_hydrolase_fold"/>
</dbReference>
<dbReference type="EMBL" id="BMJQ01000001">
    <property type="protein sequence ID" value="GGF03706.1"/>
    <property type="molecule type" value="Genomic_DNA"/>
</dbReference>
<reference evidence="2" key="2">
    <citation type="submission" date="2020-09" db="EMBL/GenBank/DDBJ databases">
        <authorList>
            <person name="Sun Q."/>
            <person name="Zhou Y."/>
        </authorList>
    </citation>
    <scope>NUCLEOTIDE SEQUENCE</scope>
    <source>
        <strain evidence="2">CGMCC 1.15725</strain>
    </source>
</reference>
<accession>A0A8J3E344</accession>
<dbReference type="AlphaFoldDB" id="A0A8J3E344"/>
<evidence type="ECO:0000313" key="2">
    <source>
        <dbReference type="EMBL" id="GGF03706.1"/>
    </source>
</evidence>
<dbReference type="SUPFAM" id="SSF53474">
    <property type="entry name" value="alpha/beta-Hydrolases"/>
    <property type="match status" value="1"/>
</dbReference>
<reference evidence="2" key="1">
    <citation type="journal article" date="2014" name="Int. J. Syst. Evol. Microbiol.">
        <title>Complete genome sequence of Corynebacterium casei LMG S-19264T (=DSM 44701T), isolated from a smear-ripened cheese.</title>
        <authorList>
            <consortium name="US DOE Joint Genome Institute (JGI-PGF)"/>
            <person name="Walter F."/>
            <person name="Albersmeier A."/>
            <person name="Kalinowski J."/>
            <person name="Ruckert C."/>
        </authorList>
    </citation>
    <scope>NUCLEOTIDE SEQUENCE</scope>
    <source>
        <strain evidence="2">CGMCC 1.15725</strain>
    </source>
</reference>
<gene>
    <name evidence="2" type="ORF">GCM10011611_06460</name>
</gene>